<evidence type="ECO:0000256" key="6">
    <source>
        <dbReference type="ARBA" id="ARBA00023136"/>
    </source>
</evidence>
<dbReference type="EMBL" id="WUUU01000282">
    <property type="protein sequence ID" value="MXR22442.1"/>
    <property type="molecule type" value="Genomic_DNA"/>
</dbReference>
<comment type="subcellular location">
    <subcellularLocation>
        <location evidence="1">Membrane</location>
        <topology evidence="1">Multi-pass membrane protein</topology>
    </subcellularLocation>
</comment>
<dbReference type="InterPro" id="IPR003593">
    <property type="entry name" value="AAA+_ATPase"/>
</dbReference>
<keyword evidence="12" id="KW-1185">Reference proteome</keyword>
<dbReference type="SUPFAM" id="SSF90123">
    <property type="entry name" value="ABC transporter transmembrane region"/>
    <property type="match status" value="1"/>
</dbReference>
<feature type="region of interest" description="Disordered" evidence="7">
    <location>
        <begin position="494"/>
        <end position="597"/>
    </location>
</feature>
<evidence type="ECO:0000256" key="1">
    <source>
        <dbReference type="ARBA" id="ARBA00004141"/>
    </source>
</evidence>
<feature type="transmembrane region" description="Helical" evidence="8">
    <location>
        <begin position="245"/>
        <end position="265"/>
    </location>
</feature>
<dbReference type="InterPro" id="IPR011527">
    <property type="entry name" value="ABC1_TM_dom"/>
</dbReference>
<keyword evidence="6 8" id="KW-0472">Membrane</keyword>
<dbReference type="GO" id="GO:0016887">
    <property type="term" value="F:ATP hydrolysis activity"/>
    <property type="evidence" value="ECO:0007669"/>
    <property type="project" value="InterPro"/>
</dbReference>
<dbReference type="AlphaFoldDB" id="A0A6B0STS5"/>
<name>A0A6B0STS5_9EURY</name>
<evidence type="ECO:0000313" key="11">
    <source>
        <dbReference type="EMBL" id="MXR22442.1"/>
    </source>
</evidence>
<feature type="compositionally biased region" description="Low complexity" evidence="7">
    <location>
        <begin position="561"/>
        <end position="590"/>
    </location>
</feature>
<dbReference type="Pfam" id="PF00005">
    <property type="entry name" value="ABC_tran"/>
    <property type="match status" value="1"/>
</dbReference>
<keyword evidence="4 11" id="KW-0067">ATP-binding</keyword>
<gene>
    <name evidence="11" type="ORF">GRX66_18320</name>
</gene>
<keyword evidence="2 8" id="KW-0812">Transmembrane</keyword>
<feature type="domain" description="ABC transmembrane type-1" evidence="10">
    <location>
        <begin position="22"/>
        <end position="308"/>
    </location>
</feature>
<feature type="region of interest" description="Disordered" evidence="7">
    <location>
        <begin position="319"/>
        <end position="347"/>
    </location>
</feature>
<reference evidence="11 12" key="1">
    <citation type="submission" date="2019-12" db="EMBL/GenBank/DDBJ databases">
        <title>Isolation and characterization of three novel carbon monoxide-oxidizing members of Halobacteria from salione crusts and soils.</title>
        <authorList>
            <person name="Myers M.R."/>
            <person name="King G.M."/>
        </authorList>
    </citation>
    <scope>NUCLEOTIDE SEQUENCE [LARGE SCALE GENOMIC DNA]</scope>
    <source>
        <strain evidence="11 12">PCN9</strain>
    </source>
</reference>
<keyword evidence="3" id="KW-0547">Nucleotide-binding</keyword>
<dbReference type="RefSeq" id="WP_159527767.1">
    <property type="nucleotide sequence ID" value="NZ_WUUU01000282.1"/>
</dbReference>
<evidence type="ECO:0000313" key="12">
    <source>
        <dbReference type="Proteomes" id="UP000471521"/>
    </source>
</evidence>
<dbReference type="GO" id="GO:0140359">
    <property type="term" value="F:ABC-type transporter activity"/>
    <property type="evidence" value="ECO:0007669"/>
    <property type="project" value="InterPro"/>
</dbReference>
<dbReference type="Gene3D" id="1.20.1560.10">
    <property type="entry name" value="ABC transporter type 1, transmembrane domain"/>
    <property type="match status" value="1"/>
</dbReference>
<dbReference type="InterPro" id="IPR036640">
    <property type="entry name" value="ABC1_TM_sf"/>
</dbReference>
<feature type="compositionally biased region" description="Low complexity" evidence="7">
    <location>
        <begin position="534"/>
        <end position="553"/>
    </location>
</feature>
<dbReference type="SUPFAM" id="SSF52540">
    <property type="entry name" value="P-loop containing nucleoside triphosphate hydrolases"/>
    <property type="match status" value="1"/>
</dbReference>
<evidence type="ECO:0000256" key="7">
    <source>
        <dbReference type="SAM" id="MobiDB-lite"/>
    </source>
</evidence>
<protein>
    <submittedName>
        <fullName evidence="11">ATP-binding cassette domain-containing protein</fullName>
    </submittedName>
</protein>
<accession>A0A6B0STS5</accession>
<dbReference type="InterPro" id="IPR039421">
    <property type="entry name" value="Type_1_exporter"/>
</dbReference>
<feature type="compositionally biased region" description="Polar residues" evidence="7">
    <location>
        <begin position="505"/>
        <end position="515"/>
    </location>
</feature>
<dbReference type="SMART" id="SM00382">
    <property type="entry name" value="AAA"/>
    <property type="match status" value="1"/>
</dbReference>
<organism evidence="11 12">
    <name type="scientific">Halobacterium bonnevillei</name>
    <dbReference type="NCBI Taxonomy" id="2692200"/>
    <lineage>
        <taxon>Archaea</taxon>
        <taxon>Methanobacteriati</taxon>
        <taxon>Methanobacteriota</taxon>
        <taxon>Stenosarchaea group</taxon>
        <taxon>Halobacteria</taxon>
        <taxon>Halobacteriales</taxon>
        <taxon>Halobacteriaceae</taxon>
        <taxon>Halobacterium</taxon>
    </lineage>
</organism>
<evidence type="ECO:0000256" key="3">
    <source>
        <dbReference type="ARBA" id="ARBA00022741"/>
    </source>
</evidence>
<evidence type="ECO:0000256" key="2">
    <source>
        <dbReference type="ARBA" id="ARBA00022692"/>
    </source>
</evidence>
<sequence length="597" mass="63349">HYLATGVAANAAKSFIGFADVFVVGLAIDALFNDQPLALPLVPEAWIPTDPLAMLVFVAGVLFAVNASSVVGGSLGDYAATVYAQRVLHRIRVAAFDAAQHRGLAYFDEYRTGDVMSALNDDVNQLETFFTTLLGAAVWIVVTLAAAVVYMAVLNWQLAAFVLASAPVVGALNYWFAERVEPRQEAVRSERADLNAHLETGLDGVSVLKAFTAEADERDRVAAASRDHFRARFRAKRLAVRQTPLNRLVAGIWLLGTLTVGVYWILVGPPLGFSGTLTAGELVPFLFYMERVTLPLRNLTGVLDGYEAADAAAQRIDGLTGGADRANGSGSTAHRDDGARGETAPRTQVTDGRVRFEDVTFAYPGTDEPAVDGLDFAVEPGETVGVVGSTGAGKSTLVKLLLRLYDPDTGTIRIDGQDVAGTDPAGVRDHVGYVNQDAFLFNDTVRYNIAYGASGEISDERVREAAREAGVHDEILALPDGYDTEVGDRGVKLSGGQRQRVASRAPSSATPSCSCWTKPPATWTARPNASCSDASRTSRPTAPRSSSPTASRRFVGRTGFSRSRTANSSNAAPTTTSSPPAACTPTSGTCKWGGPTQ</sequence>
<dbReference type="Gene3D" id="3.40.50.300">
    <property type="entry name" value="P-loop containing nucleotide triphosphate hydrolases"/>
    <property type="match status" value="1"/>
</dbReference>
<keyword evidence="5 8" id="KW-1133">Transmembrane helix</keyword>
<feature type="transmembrane region" description="Helical" evidence="8">
    <location>
        <begin position="12"/>
        <end position="32"/>
    </location>
</feature>
<dbReference type="GO" id="GO:0016020">
    <property type="term" value="C:membrane"/>
    <property type="evidence" value="ECO:0007669"/>
    <property type="project" value="UniProtKB-SubCell"/>
</dbReference>
<evidence type="ECO:0000259" key="9">
    <source>
        <dbReference type="PROSITE" id="PS50893"/>
    </source>
</evidence>
<evidence type="ECO:0000259" key="10">
    <source>
        <dbReference type="PROSITE" id="PS50929"/>
    </source>
</evidence>
<dbReference type="PANTHER" id="PTHR24221:SF654">
    <property type="entry name" value="ATP-BINDING CASSETTE SUB-FAMILY B MEMBER 6"/>
    <property type="match status" value="1"/>
</dbReference>
<dbReference type="Pfam" id="PF00664">
    <property type="entry name" value="ABC_membrane"/>
    <property type="match status" value="1"/>
</dbReference>
<feature type="transmembrane region" description="Helical" evidence="8">
    <location>
        <begin position="129"/>
        <end position="152"/>
    </location>
</feature>
<comment type="caution">
    <text evidence="11">The sequence shown here is derived from an EMBL/GenBank/DDBJ whole genome shotgun (WGS) entry which is preliminary data.</text>
</comment>
<dbReference type="PANTHER" id="PTHR24221">
    <property type="entry name" value="ATP-BINDING CASSETTE SUB-FAMILY B"/>
    <property type="match status" value="1"/>
</dbReference>
<dbReference type="InterPro" id="IPR003439">
    <property type="entry name" value="ABC_transporter-like_ATP-bd"/>
</dbReference>
<proteinExistence type="predicted"/>
<feature type="transmembrane region" description="Helical" evidence="8">
    <location>
        <begin position="158"/>
        <end position="176"/>
    </location>
</feature>
<feature type="domain" description="ABC transporter" evidence="9">
    <location>
        <begin position="354"/>
        <end position="593"/>
    </location>
</feature>
<evidence type="ECO:0000256" key="5">
    <source>
        <dbReference type="ARBA" id="ARBA00022989"/>
    </source>
</evidence>
<evidence type="ECO:0000256" key="8">
    <source>
        <dbReference type="SAM" id="Phobius"/>
    </source>
</evidence>
<dbReference type="GO" id="GO:0005524">
    <property type="term" value="F:ATP binding"/>
    <property type="evidence" value="ECO:0007669"/>
    <property type="project" value="UniProtKB-KW"/>
</dbReference>
<dbReference type="CDD" id="cd18565">
    <property type="entry name" value="ABC_6TM_exporter_like"/>
    <property type="match status" value="1"/>
</dbReference>
<feature type="non-terminal residue" evidence="11">
    <location>
        <position position="1"/>
    </location>
</feature>
<dbReference type="InterPro" id="IPR027417">
    <property type="entry name" value="P-loop_NTPase"/>
</dbReference>
<dbReference type="OrthoDB" id="121502at2157"/>
<dbReference type="PROSITE" id="PS50929">
    <property type="entry name" value="ABC_TM1F"/>
    <property type="match status" value="1"/>
</dbReference>
<feature type="transmembrane region" description="Helical" evidence="8">
    <location>
        <begin position="52"/>
        <end position="76"/>
    </location>
</feature>
<evidence type="ECO:0000256" key="4">
    <source>
        <dbReference type="ARBA" id="ARBA00022840"/>
    </source>
</evidence>
<dbReference type="PROSITE" id="PS50893">
    <property type="entry name" value="ABC_TRANSPORTER_2"/>
    <property type="match status" value="1"/>
</dbReference>
<dbReference type="Proteomes" id="UP000471521">
    <property type="component" value="Unassembled WGS sequence"/>
</dbReference>